<reference evidence="3 4" key="1">
    <citation type="submission" date="2018-10" db="EMBL/GenBank/DDBJ databases">
        <authorList>
            <person name="Ekblom R."/>
            <person name="Jareborg N."/>
        </authorList>
    </citation>
    <scope>NUCLEOTIDE SEQUENCE [LARGE SCALE GENOMIC DNA]</scope>
    <source>
        <tissue evidence="3">Muscle</tissue>
    </source>
</reference>
<accession>A0A9X9LYP4</accession>
<dbReference type="AlphaFoldDB" id="A0A9X9LYP4"/>
<protein>
    <submittedName>
        <fullName evidence="3">Uncharacterized protein</fullName>
    </submittedName>
</protein>
<dbReference type="EMBL" id="CYRY02029979">
    <property type="protein sequence ID" value="VCX04293.1"/>
    <property type="molecule type" value="Genomic_DNA"/>
</dbReference>
<feature type="signal peptide" evidence="2">
    <location>
        <begin position="1"/>
        <end position="16"/>
    </location>
</feature>
<proteinExistence type="predicted"/>
<gene>
    <name evidence="3" type="ORF">BN2614_LOCUS2</name>
</gene>
<evidence type="ECO:0000256" key="1">
    <source>
        <dbReference type="SAM" id="MobiDB-lite"/>
    </source>
</evidence>
<feature type="chain" id="PRO_5040963219" evidence="2">
    <location>
        <begin position="17"/>
        <end position="53"/>
    </location>
</feature>
<keyword evidence="4" id="KW-1185">Reference proteome</keyword>
<evidence type="ECO:0000256" key="2">
    <source>
        <dbReference type="SAM" id="SignalP"/>
    </source>
</evidence>
<evidence type="ECO:0000313" key="4">
    <source>
        <dbReference type="Proteomes" id="UP000269945"/>
    </source>
</evidence>
<comment type="caution">
    <text evidence="3">The sequence shown here is derived from an EMBL/GenBank/DDBJ whole genome shotgun (WGS) entry which is preliminary data.</text>
</comment>
<organism evidence="3 4">
    <name type="scientific">Gulo gulo</name>
    <name type="common">Wolverine</name>
    <name type="synonym">Gluton</name>
    <dbReference type="NCBI Taxonomy" id="48420"/>
    <lineage>
        <taxon>Eukaryota</taxon>
        <taxon>Metazoa</taxon>
        <taxon>Chordata</taxon>
        <taxon>Craniata</taxon>
        <taxon>Vertebrata</taxon>
        <taxon>Euteleostomi</taxon>
        <taxon>Mammalia</taxon>
        <taxon>Eutheria</taxon>
        <taxon>Laurasiatheria</taxon>
        <taxon>Carnivora</taxon>
        <taxon>Caniformia</taxon>
        <taxon>Musteloidea</taxon>
        <taxon>Mustelidae</taxon>
        <taxon>Guloninae</taxon>
        <taxon>Gulo</taxon>
    </lineage>
</organism>
<name>A0A9X9LYP4_GULGU</name>
<dbReference type="Proteomes" id="UP000269945">
    <property type="component" value="Unassembled WGS sequence"/>
</dbReference>
<keyword evidence="2" id="KW-0732">Signal</keyword>
<feature type="region of interest" description="Disordered" evidence="1">
    <location>
        <begin position="28"/>
        <end position="53"/>
    </location>
</feature>
<feature type="compositionally biased region" description="Basic and acidic residues" evidence="1">
    <location>
        <begin position="43"/>
        <end position="53"/>
    </location>
</feature>
<sequence>MVWIIWLAAGYRSCLMSRCCWVGSGLAQKSGKEKVPVNTGEAQAERTPVEHLG</sequence>
<evidence type="ECO:0000313" key="3">
    <source>
        <dbReference type="EMBL" id="VCX04293.1"/>
    </source>
</evidence>